<feature type="transmembrane region" description="Helical" evidence="1">
    <location>
        <begin position="219"/>
        <end position="242"/>
    </location>
</feature>
<feature type="transmembrane region" description="Helical" evidence="1">
    <location>
        <begin position="160"/>
        <end position="182"/>
    </location>
</feature>
<keyword evidence="1" id="KW-1133">Transmembrane helix</keyword>
<evidence type="ECO:0000313" key="2">
    <source>
        <dbReference type="EMBL" id="TLF40174.1"/>
    </source>
</evidence>
<dbReference type="Proteomes" id="UP000309885">
    <property type="component" value="Unassembled WGS sequence"/>
</dbReference>
<evidence type="ECO:0000313" key="3">
    <source>
        <dbReference type="Proteomes" id="UP000309885"/>
    </source>
</evidence>
<keyword evidence="1" id="KW-0812">Transmembrane</keyword>
<dbReference type="RefSeq" id="WP_138130506.1">
    <property type="nucleotide sequence ID" value="NZ_VBWO01000004.1"/>
</dbReference>
<evidence type="ECO:0000256" key="1">
    <source>
        <dbReference type="SAM" id="Phobius"/>
    </source>
</evidence>
<feature type="transmembrane region" description="Helical" evidence="1">
    <location>
        <begin position="128"/>
        <end position="148"/>
    </location>
</feature>
<evidence type="ECO:0008006" key="4">
    <source>
        <dbReference type="Google" id="ProtNLM"/>
    </source>
</evidence>
<dbReference type="SUPFAM" id="SSF158560">
    <property type="entry name" value="BH3980-like"/>
    <property type="match status" value="1"/>
</dbReference>
<name>A0A5R8LSD9_LACZE</name>
<feature type="transmembrane region" description="Helical" evidence="1">
    <location>
        <begin position="96"/>
        <end position="116"/>
    </location>
</feature>
<keyword evidence="1" id="KW-0472">Membrane</keyword>
<gene>
    <name evidence="2" type="ORF">FEI15_06000</name>
</gene>
<protein>
    <recommendedName>
        <fullName evidence="4">DUF1129 domain-containing protein</fullName>
    </recommendedName>
</protein>
<proteinExistence type="predicted"/>
<feature type="transmembrane region" description="Helical" evidence="1">
    <location>
        <begin position="194"/>
        <end position="212"/>
    </location>
</feature>
<comment type="caution">
    <text evidence="2">The sequence shown here is derived from an EMBL/GenBank/DDBJ whole genome shotgun (WGS) entry which is preliminary data.</text>
</comment>
<accession>A0A5R8LSD9</accession>
<feature type="transmembrane region" description="Helical" evidence="1">
    <location>
        <begin position="254"/>
        <end position="275"/>
    </location>
</feature>
<reference evidence="2 3" key="1">
    <citation type="submission" date="2019-05" db="EMBL/GenBank/DDBJ databases">
        <title>Genome-based reclassification of Lactobacillus casei as Lactobacillus casei subsp. casei. subsp.nov., description of Lactobacillus casei subsp. zeae subsp. nov., and emended description of Lactobacillus casei.</title>
        <authorList>
            <person name="Huang C.-H."/>
        </authorList>
    </citation>
    <scope>NUCLEOTIDE SEQUENCE [LARGE SCALE GENOMIC DNA]</scope>
    <source>
        <strain evidence="2 3">CRBIP24.44</strain>
    </source>
</reference>
<dbReference type="EMBL" id="VBWO01000004">
    <property type="protein sequence ID" value="TLF40174.1"/>
    <property type="molecule type" value="Genomic_DNA"/>
</dbReference>
<organism evidence="2 3">
    <name type="scientific">Lacticaseibacillus zeae</name>
    <name type="common">Lactobacillus zeae</name>
    <dbReference type="NCBI Taxonomy" id="57037"/>
    <lineage>
        <taxon>Bacteria</taxon>
        <taxon>Bacillati</taxon>
        <taxon>Bacillota</taxon>
        <taxon>Bacilli</taxon>
        <taxon>Lactobacillales</taxon>
        <taxon>Lactobacillaceae</taxon>
        <taxon>Lacticaseibacillus</taxon>
    </lineage>
</organism>
<sequence length="282" mass="31723">MTTKEDQLVEENNKLRSQLTPTNKKYYEDLLLYMRTRSVIKDSKTIEQELLTILTDILAAQKDGIAAVDYFGKQPQETADDILAEVPISWFDSFKIIGYALLSYFLVTTIPALMIATRPWDIGAELLVGIYFTFVALAIVSFIGHTTYKKSRHWRLGKIFRIFLLWLGCCALIAPGVILPIFVKTPWRLDLSGISGVVLIVILLVALGFVFWRQDDKAVWLPFVPFIAIMAAIGIATRIPAWQPFLLKSTLGRIGLVAAIILGLIIFSVLTWLAARKTKTDD</sequence>
<dbReference type="AlphaFoldDB" id="A0A5R8LSD9"/>